<name>A0A8J3X5I6_9ACTN</name>
<organism evidence="7 8">
    <name type="scientific">Planosporangium mesophilum</name>
    <dbReference type="NCBI Taxonomy" id="689768"/>
    <lineage>
        <taxon>Bacteria</taxon>
        <taxon>Bacillati</taxon>
        <taxon>Actinomycetota</taxon>
        <taxon>Actinomycetes</taxon>
        <taxon>Micromonosporales</taxon>
        <taxon>Micromonosporaceae</taxon>
        <taxon>Planosporangium</taxon>
    </lineage>
</organism>
<sequence>MSDSRWSVAIVGPGGVGGLLGAVLARAGHPVVYVAKPDTAAALNSGGISVQSAQFGDFHTPATAAAQLDRPVDLCLVATKATSLDAALTGVPAQALGDGLVLPLLNGVDHMAALRTRFPAEQVVAGAIRVESTRVSPGRIEHTSPFSWIEVASDTAPRDRVDALAAQLGQAGLDVKVRDDETALLWDKLAFLAPLALLTTHAGAPAGVVRQQRRADLEAVIGEVAAVAGAAGSQVDPATVLGMFDRVAPGMKSSMQRDVEANRPTELDAIGGAVLRAARRHGVDTPVTARLVDELGRSG</sequence>
<proteinExistence type="inferred from homology"/>
<comment type="function">
    <text evidence="4">Catalyzes the NADPH-dependent reduction of ketopantoate into pantoic acid.</text>
</comment>
<comment type="similarity">
    <text evidence="1 4">Belongs to the ketopantoate reductase family.</text>
</comment>
<dbReference type="Pfam" id="PF08546">
    <property type="entry name" value="ApbA_C"/>
    <property type="match status" value="1"/>
</dbReference>
<keyword evidence="8" id="KW-1185">Reference proteome</keyword>
<keyword evidence="3 4" id="KW-0560">Oxidoreductase</keyword>
<accession>A0A8J3X5I6</accession>
<dbReference type="InterPro" id="IPR013328">
    <property type="entry name" value="6PGD_dom2"/>
</dbReference>
<evidence type="ECO:0000313" key="7">
    <source>
        <dbReference type="EMBL" id="GII24798.1"/>
    </source>
</evidence>
<evidence type="ECO:0000259" key="6">
    <source>
        <dbReference type="Pfam" id="PF08546"/>
    </source>
</evidence>
<dbReference type="Gene3D" id="1.10.1040.10">
    <property type="entry name" value="N-(1-d-carboxylethyl)-l-norvaline Dehydrogenase, domain 2"/>
    <property type="match status" value="1"/>
</dbReference>
<dbReference type="PANTHER" id="PTHR21708:SF26">
    <property type="entry name" value="2-DEHYDROPANTOATE 2-REDUCTASE"/>
    <property type="match status" value="1"/>
</dbReference>
<evidence type="ECO:0000256" key="2">
    <source>
        <dbReference type="ARBA" id="ARBA00022857"/>
    </source>
</evidence>
<dbReference type="InterPro" id="IPR051402">
    <property type="entry name" value="KPR-Related"/>
</dbReference>
<dbReference type="Gene3D" id="3.40.50.720">
    <property type="entry name" value="NAD(P)-binding Rossmann-like Domain"/>
    <property type="match status" value="1"/>
</dbReference>
<dbReference type="PANTHER" id="PTHR21708">
    <property type="entry name" value="PROBABLE 2-DEHYDROPANTOATE 2-REDUCTASE"/>
    <property type="match status" value="1"/>
</dbReference>
<dbReference type="Pfam" id="PF02558">
    <property type="entry name" value="ApbA"/>
    <property type="match status" value="1"/>
</dbReference>
<keyword evidence="4" id="KW-0566">Pantothenate biosynthesis</keyword>
<reference evidence="7" key="1">
    <citation type="submission" date="2021-01" db="EMBL/GenBank/DDBJ databases">
        <title>Whole genome shotgun sequence of Planosporangium mesophilum NBRC 109066.</title>
        <authorList>
            <person name="Komaki H."/>
            <person name="Tamura T."/>
        </authorList>
    </citation>
    <scope>NUCLEOTIDE SEQUENCE</scope>
    <source>
        <strain evidence="7">NBRC 109066</strain>
    </source>
</reference>
<dbReference type="NCBIfam" id="TIGR00745">
    <property type="entry name" value="apbA_panE"/>
    <property type="match status" value="1"/>
</dbReference>
<dbReference type="GO" id="GO:0015940">
    <property type="term" value="P:pantothenate biosynthetic process"/>
    <property type="evidence" value="ECO:0007669"/>
    <property type="project" value="UniProtKB-UniPathway"/>
</dbReference>
<dbReference type="GO" id="GO:0008677">
    <property type="term" value="F:2-dehydropantoate 2-reductase activity"/>
    <property type="evidence" value="ECO:0007669"/>
    <property type="project" value="UniProtKB-EC"/>
</dbReference>
<dbReference type="InterPro" id="IPR013752">
    <property type="entry name" value="KPA_reductase"/>
</dbReference>
<dbReference type="EMBL" id="BOON01000041">
    <property type="protein sequence ID" value="GII24798.1"/>
    <property type="molecule type" value="Genomic_DNA"/>
</dbReference>
<dbReference type="InterPro" id="IPR013332">
    <property type="entry name" value="KPR_N"/>
</dbReference>
<comment type="pathway">
    <text evidence="4">Cofactor biosynthesis; (R)-pantothenate biosynthesis; (R)-pantoate from 3-methyl-2-oxobutanoate: step 2/2.</text>
</comment>
<evidence type="ECO:0000256" key="3">
    <source>
        <dbReference type="ARBA" id="ARBA00023002"/>
    </source>
</evidence>
<protein>
    <recommendedName>
        <fullName evidence="4">2-dehydropantoate 2-reductase</fullName>
        <ecNumber evidence="4">1.1.1.169</ecNumber>
    </recommendedName>
    <alternativeName>
        <fullName evidence="4">Ketopantoate reductase</fullName>
    </alternativeName>
</protein>
<feature type="domain" description="Ketopantoate reductase C-terminal" evidence="6">
    <location>
        <begin position="185"/>
        <end position="294"/>
    </location>
</feature>
<dbReference type="AlphaFoldDB" id="A0A8J3X5I6"/>
<dbReference type="InterPro" id="IPR003710">
    <property type="entry name" value="ApbA"/>
</dbReference>
<evidence type="ECO:0000256" key="1">
    <source>
        <dbReference type="ARBA" id="ARBA00007870"/>
    </source>
</evidence>
<feature type="domain" description="Ketopantoate reductase N-terminal" evidence="5">
    <location>
        <begin position="8"/>
        <end position="145"/>
    </location>
</feature>
<comment type="catalytic activity">
    <reaction evidence="4">
        <text>(R)-pantoate + NADP(+) = 2-dehydropantoate + NADPH + H(+)</text>
        <dbReference type="Rhea" id="RHEA:16233"/>
        <dbReference type="ChEBI" id="CHEBI:11561"/>
        <dbReference type="ChEBI" id="CHEBI:15378"/>
        <dbReference type="ChEBI" id="CHEBI:15980"/>
        <dbReference type="ChEBI" id="CHEBI:57783"/>
        <dbReference type="ChEBI" id="CHEBI:58349"/>
        <dbReference type="EC" id="1.1.1.169"/>
    </reaction>
</comment>
<dbReference type="SUPFAM" id="SSF51735">
    <property type="entry name" value="NAD(P)-binding Rossmann-fold domains"/>
    <property type="match status" value="1"/>
</dbReference>
<dbReference type="UniPathway" id="UPA00028">
    <property type="reaction ID" value="UER00004"/>
</dbReference>
<dbReference type="InterPro" id="IPR008927">
    <property type="entry name" value="6-PGluconate_DH-like_C_sf"/>
</dbReference>
<gene>
    <name evidence="7" type="ORF">Pme01_43950</name>
</gene>
<dbReference type="InterPro" id="IPR036291">
    <property type="entry name" value="NAD(P)-bd_dom_sf"/>
</dbReference>
<comment type="caution">
    <text evidence="7">The sequence shown here is derived from an EMBL/GenBank/DDBJ whole genome shotgun (WGS) entry which is preliminary data.</text>
</comment>
<dbReference type="Proteomes" id="UP000599074">
    <property type="component" value="Unassembled WGS sequence"/>
</dbReference>
<dbReference type="RefSeq" id="WP_168117193.1">
    <property type="nucleotide sequence ID" value="NZ_BOON01000041.1"/>
</dbReference>
<evidence type="ECO:0000259" key="5">
    <source>
        <dbReference type="Pfam" id="PF02558"/>
    </source>
</evidence>
<keyword evidence="2 4" id="KW-0521">NADP</keyword>
<evidence type="ECO:0000313" key="8">
    <source>
        <dbReference type="Proteomes" id="UP000599074"/>
    </source>
</evidence>
<dbReference type="EC" id="1.1.1.169" evidence="4"/>
<dbReference type="SUPFAM" id="SSF48179">
    <property type="entry name" value="6-phosphogluconate dehydrogenase C-terminal domain-like"/>
    <property type="match status" value="1"/>
</dbReference>
<dbReference type="GO" id="GO:0005737">
    <property type="term" value="C:cytoplasm"/>
    <property type="evidence" value="ECO:0007669"/>
    <property type="project" value="TreeGrafter"/>
</dbReference>
<evidence type="ECO:0000256" key="4">
    <source>
        <dbReference type="RuleBase" id="RU362068"/>
    </source>
</evidence>